<dbReference type="EMBL" id="JADBJN010000003">
    <property type="protein sequence ID" value="KAG5674194.1"/>
    <property type="molecule type" value="Genomic_DNA"/>
</dbReference>
<gene>
    <name evidence="3" type="ORF">PVAND_004176</name>
</gene>
<keyword evidence="4" id="KW-1185">Reference proteome</keyword>
<dbReference type="Proteomes" id="UP001107558">
    <property type="component" value="Chromosome 3"/>
</dbReference>
<feature type="compositionally biased region" description="Basic residues" evidence="2">
    <location>
        <begin position="20"/>
        <end position="31"/>
    </location>
</feature>
<evidence type="ECO:0000256" key="2">
    <source>
        <dbReference type="SAM" id="MobiDB-lite"/>
    </source>
</evidence>
<protein>
    <submittedName>
        <fullName evidence="3">Uncharacterized protein</fullName>
    </submittedName>
</protein>
<feature type="compositionally biased region" description="Polar residues" evidence="2">
    <location>
        <begin position="58"/>
        <end position="67"/>
    </location>
</feature>
<evidence type="ECO:0000256" key="1">
    <source>
        <dbReference type="SAM" id="Coils"/>
    </source>
</evidence>
<keyword evidence="1" id="KW-0175">Coiled coil</keyword>
<reference evidence="3" key="1">
    <citation type="submission" date="2021-03" db="EMBL/GenBank/DDBJ databases">
        <title>Chromosome level genome of the anhydrobiotic midge Polypedilum vanderplanki.</title>
        <authorList>
            <person name="Yoshida Y."/>
            <person name="Kikawada T."/>
            <person name="Gusev O."/>
        </authorList>
    </citation>
    <scope>NUCLEOTIDE SEQUENCE</scope>
    <source>
        <strain evidence="3">NIAS01</strain>
        <tissue evidence="3">Whole body or cell culture</tissue>
    </source>
</reference>
<feature type="region of interest" description="Disordered" evidence="2">
    <location>
        <begin position="1"/>
        <end position="80"/>
    </location>
</feature>
<proteinExistence type="predicted"/>
<dbReference type="OrthoDB" id="10553948at2759"/>
<evidence type="ECO:0000313" key="3">
    <source>
        <dbReference type="EMBL" id="KAG5674194.1"/>
    </source>
</evidence>
<evidence type="ECO:0000313" key="4">
    <source>
        <dbReference type="Proteomes" id="UP001107558"/>
    </source>
</evidence>
<sequence length="457" mass="53648">MNENTPMDYENEKQASMRNTKTKRTPPKRNTSKNDLNSLRRLPRTKPKLIQVNDETSEISQNKTPLSTKRKKKETISTRSPTKFDKASLYEERRAEYFLDSKNSKHNKFAKARNINISEYEDQEETEFSEINEFEEKSNKIRTAQNEFNKLLNNDTIETKEVLKSIGRVLEAMNERDEKIVNEISKCTDYVRTEMEFMRKEVEMLKKSDEIEEIKTIDSCRSDLKKVYLRFKFRSEAQKIREEGNFPTHIVKILASMGIKFPGLLPVENAFFENRKFGREVVPELTLCCIFVSSTYARIMKSGVLKFNNDLVSAGKETHIRYSTSVNWSINVWKIYRILLELQRFKLIKNAIITNEGIKAKFEDESFNRELDIVTENKEKTVKVNTFTQLDSLRQTIKDVRSYVPAKNIYNDDYFKINFDSRNQLRSDAAVEENQIESNLISFENVPEVTTNNNDHQ</sequence>
<name>A0A9J6BWS9_POLVA</name>
<dbReference type="AlphaFoldDB" id="A0A9J6BWS9"/>
<organism evidence="3 4">
    <name type="scientific">Polypedilum vanderplanki</name>
    <name type="common">Sleeping chironomid midge</name>
    <dbReference type="NCBI Taxonomy" id="319348"/>
    <lineage>
        <taxon>Eukaryota</taxon>
        <taxon>Metazoa</taxon>
        <taxon>Ecdysozoa</taxon>
        <taxon>Arthropoda</taxon>
        <taxon>Hexapoda</taxon>
        <taxon>Insecta</taxon>
        <taxon>Pterygota</taxon>
        <taxon>Neoptera</taxon>
        <taxon>Endopterygota</taxon>
        <taxon>Diptera</taxon>
        <taxon>Nematocera</taxon>
        <taxon>Chironomoidea</taxon>
        <taxon>Chironomidae</taxon>
        <taxon>Chironominae</taxon>
        <taxon>Polypedilum</taxon>
        <taxon>Polypedilum</taxon>
    </lineage>
</organism>
<comment type="caution">
    <text evidence="3">The sequence shown here is derived from an EMBL/GenBank/DDBJ whole genome shotgun (WGS) entry which is preliminary data.</text>
</comment>
<accession>A0A9J6BWS9</accession>
<feature type="coiled-coil region" evidence="1">
    <location>
        <begin position="117"/>
        <end position="154"/>
    </location>
</feature>